<dbReference type="EMBL" id="MU004536">
    <property type="protein sequence ID" value="KAF2648488.1"/>
    <property type="molecule type" value="Genomic_DNA"/>
</dbReference>
<dbReference type="Proteomes" id="UP000799324">
    <property type="component" value="Unassembled WGS sequence"/>
</dbReference>
<dbReference type="CDD" id="cd03048">
    <property type="entry name" value="GST_N_Ure2p_like"/>
    <property type="match status" value="1"/>
</dbReference>
<dbReference type="AlphaFoldDB" id="A0A6A6SQ29"/>
<name>A0A6A6SQ29_9PLEO</name>
<dbReference type="SFLD" id="SFLDG01151">
    <property type="entry name" value="Main.2:_Nu-like"/>
    <property type="match status" value="1"/>
</dbReference>
<feature type="domain" description="GST C-terminal" evidence="3">
    <location>
        <begin position="94"/>
        <end position="231"/>
    </location>
</feature>
<dbReference type="GO" id="GO:0016740">
    <property type="term" value="F:transferase activity"/>
    <property type="evidence" value="ECO:0007669"/>
    <property type="project" value="UniProtKB-KW"/>
</dbReference>
<organism evidence="4 5">
    <name type="scientific">Lophiostoma macrostomum CBS 122681</name>
    <dbReference type="NCBI Taxonomy" id="1314788"/>
    <lineage>
        <taxon>Eukaryota</taxon>
        <taxon>Fungi</taxon>
        <taxon>Dikarya</taxon>
        <taxon>Ascomycota</taxon>
        <taxon>Pezizomycotina</taxon>
        <taxon>Dothideomycetes</taxon>
        <taxon>Pleosporomycetidae</taxon>
        <taxon>Pleosporales</taxon>
        <taxon>Lophiostomataceae</taxon>
        <taxon>Lophiostoma</taxon>
    </lineage>
</organism>
<dbReference type="InterPro" id="IPR010987">
    <property type="entry name" value="Glutathione-S-Trfase_C-like"/>
</dbReference>
<evidence type="ECO:0000313" key="4">
    <source>
        <dbReference type="EMBL" id="KAF2648488.1"/>
    </source>
</evidence>
<keyword evidence="5" id="KW-1185">Reference proteome</keyword>
<evidence type="ECO:0000259" key="3">
    <source>
        <dbReference type="PROSITE" id="PS50405"/>
    </source>
</evidence>
<dbReference type="PANTHER" id="PTHR44051:SF23">
    <property type="entry name" value="GLUTATHIONE S-TRANSFERASE-LIKE PROTEIN TPCF"/>
    <property type="match status" value="1"/>
</dbReference>
<evidence type="ECO:0000256" key="1">
    <source>
        <dbReference type="ARBA" id="ARBA00007409"/>
    </source>
</evidence>
<dbReference type="Pfam" id="PF13409">
    <property type="entry name" value="GST_N_2"/>
    <property type="match status" value="1"/>
</dbReference>
<dbReference type="SFLD" id="SFLDG00358">
    <property type="entry name" value="Main_(cytGST)"/>
    <property type="match status" value="1"/>
</dbReference>
<dbReference type="OrthoDB" id="422574at2759"/>
<dbReference type="PROSITE" id="PS50405">
    <property type="entry name" value="GST_CTER"/>
    <property type="match status" value="1"/>
</dbReference>
<comment type="similarity">
    <text evidence="1">Belongs to the GST superfamily.</text>
</comment>
<dbReference type="InterPro" id="IPR036249">
    <property type="entry name" value="Thioredoxin-like_sf"/>
</dbReference>
<evidence type="ECO:0000259" key="2">
    <source>
        <dbReference type="PROSITE" id="PS50404"/>
    </source>
</evidence>
<dbReference type="Pfam" id="PF00043">
    <property type="entry name" value="GST_C"/>
    <property type="match status" value="1"/>
</dbReference>
<dbReference type="CDD" id="cd10293">
    <property type="entry name" value="GST_C_Ure2p"/>
    <property type="match status" value="1"/>
</dbReference>
<dbReference type="SUPFAM" id="SSF52833">
    <property type="entry name" value="Thioredoxin-like"/>
    <property type="match status" value="1"/>
</dbReference>
<dbReference type="InterPro" id="IPR004046">
    <property type="entry name" value="GST_C"/>
</dbReference>
<reference evidence="4" key="1">
    <citation type="journal article" date="2020" name="Stud. Mycol.">
        <title>101 Dothideomycetes genomes: a test case for predicting lifestyles and emergence of pathogens.</title>
        <authorList>
            <person name="Haridas S."/>
            <person name="Albert R."/>
            <person name="Binder M."/>
            <person name="Bloem J."/>
            <person name="Labutti K."/>
            <person name="Salamov A."/>
            <person name="Andreopoulos B."/>
            <person name="Baker S."/>
            <person name="Barry K."/>
            <person name="Bills G."/>
            <person name="Bluhm B."/>
            <person name="Cannon C."/>
            <person name="Castanera R."/>
            <person name="Culley D."/>
            <person name="Daum C."/>
            <person name="Ezra D."/>
            <person name="Gonzalez J."/>
            <person name="Henrissat B."/>
            <person name="Kuo A."/>
            <person name="Liang C."/>
            <person name="Lipzen A."/>
            <person name="Lutzoni F."/>
            <person name="Magnuson J."/>
            <person name="Mondo S."/>
            <person name="Nolan M."/>
            <person name="Ohm R."/>
            <person name="Pangilinan J."/>
            <person name="Park H.-J."/>
            <person name="Ramirez L."/>
            <person name="Alfaro M."/>
            <person name="Sun H."/>
            <person name="Tritt A."/>
            <person name="Yoshinaga Y."/>
            <person name="Zwiers L.-H."/>
            <person name="Turgeon B."/>
            <person name="Goodwin S."/>
            <person name="Spatafora J."/>
            <person name="Crous P."/>
            <person name="Grigoriev I."/>
        </authorList>
    </citation>
    <scope>NUCLEOTIDE SEQUENCE</scope>
    <source>
        <strain evidence="4">CBS 122681</strain>
    </source>
</reference>
<dbReference type="SUPFAM" id="SSF47616">
    <property type="entry name" value="GST C-terminal domain-like"/>
    <property type="match status" value="1"/>
</dbReference>
<keyword evidence="4" id="KW-0808">Transferase</keyword>
<dbReference type="Gene3D" id="1.20.1050.130">
    <property type="match status" value="1"/>
</dbReference>
<dbReference type="PANTHER" id="PTHR44051">
    <property type="entry name" value="GLUTATHIONE S-TRANSFERASE-RELATED"/>
    <property type="match status" value="1"/>
</dbReference>
<sequence length="231" mass="25932">MSSTTLQPIQIWGKGGPNPPKVAVAVAELGLPHEIIPIPLSKVKEPEYTAINPNGRIPAIYDPNTDLTLWESGAIVEYLVERYDTKHLVSFPTGSKESYLARQWLYFQVSGQGPYFGQASWFKKFHPEKVPSAVERYVKEINRVTGVLEGHLKRQKEDAAVSGEGNGPWLVGNKYSFADFSFLSWQTIVTRVITKEDGFDPEQFPVVQDWVGRILERDAVKKVFGDVEPVV</sequence>
<feature type="domain" description="GST N-terminal" evidence="2">
    <location>
        <begin position="6"/>
        <end position="87"/>
    </location>
</feature>
<accession>A0A6A6SQ29</accession>
<dbReference type="SFLD" id="SFLDS00019">
    <property type="entry name" value="Glutathione_Transferase_(cytos"/>
    <property type="match status" value="1"/>
</dbReference>
<gene>
    <name evidence="4" type="ORF">K491DRAFT_698883</name>
</gene>
<dbReference type="PROSITE" id="PS50404">
    <property type="entry name" value="GST_NTER"/>
    <property type="match status" value="1"/>
</dbReference>
<evidence type="ECO:0000313" key="5">
    <source>
        <dbReference type="Proteomes" id="UP000799324"/>
    </source>
</evidence>
<protein>
    <submittedName>
        <fullName evidence="4">Putative glutathione S-transferase</fullName>
    </submittedName>
</protein>
<dbReference type="InterPro" id="IPR040079">
    <property type="entry name" value="Glutathione_S-Trfase"/>
</dbReference>
<dbReference type="InterPro" id="IPR036282">
    <property type="entry name" value="Glutathione-S-Trfase_C_sf"/>
</dbReference>
<proteinExistence type="inferred from homology"/>
<dbReference type="InterPro" id="IPR004045">
    <property type="entry name" value="Glutathione_S-Trfase_N"/>
</dbReference>